<dbReference type="EMBL" id="UOET01000271">
    <property type="protein sequence ID" value="VAW28665.1"/>
    <property type="molecule type" value="Genomic_DNA"/>
</dbReference>
<accession>A0A3B0UCH7</accession>
<dbReference type="AlphaFoldDB" id="A0A3B0UCH7"/>
<proteinExistence type="predicted"/>
<evidence type="ECO:0000313" key="1">
    <source>
        <dbReference type="EMBL" id="VAW28665.1"/>
    </source>
</evidence>
<sequence length="40" mass="4650">QEKDFTDTEIEGFVQEIRELAKNSEGNTIPEKKIDVKKIE</sequence>
<gene>
    <name evidence="1" type="ORF">MNBD_BACTEROID07-820</name>
</gene>
<reference evidence="1" key="1">
    <citation type="submission" date="2018-06" db="EMBL/GenBank/DDBJ databases">
        <authorList>
            <person name="Zhirakovskaya E."/>
        </authorList>
    </citation>
    <scope>NUCLEOTIDE SEQUENCE</scope>
</reference>
<name>A0A3B0UCH7_9ZZZZ</name>
<feature type="non-terminal residue" evidence="1">
    <location>
        <position position="1"/>
    </location>
</feature>
<organism evidence="1">
    <name type="scientific">hydrothermal vent metagenome</name>
    <dbReference type="NCBI Taxonomy" id="652676"/>
    <lineage>
        <taxon>unclassified sequences</taxon>
        <taxon>metagenomes</taxon>
        <taxon>ecological metagenomes</taxon>
    </lineage>
</organism>
<protein>
    <submittedName>
        <fullName evidence="1">Uncharacterized protein</fullName>
    </submittedName>
</protein>